<name>A0AAD7B7J7_9AGAR</name>
<evidence type="ECO:0000259" key="1">
    <source>
        <dbReference type="PROSITE" id="PS50181"/>
    </source>
</evidence>
<feature type="domain" description="F-box" evidence="1">
    <location>
        <begin position="9"/>
        <end position="54"/>
    </location>
</feature>
<dbReference type="EMBL" id="JARKIF010000031">
    <property type="protein sequence ID" value="KAJ7612247.1"/>
    <property type="molecule type" value="Genomic_DNA"/>
</dbReference>
<gene>
    <name evidence="2" type="ORF">FB45DRAFT_1065587</name>
</gene>
<proteinExistence type="predicted"/>
<protein>
    <recommendedName>
        <fullName evidence="1">F-box domain-containing protein</fullName>
    </recommendedName>
</protein>
<sequence length="456" mass="50559">MDPTSASLSLKLPRIPNEIFVEILQNVGNADLTTVCRVSKPFFGIGVHLLYRAVDLEAVKPECIPLFCQTVASTPHLARMVRSLRGWKHGLYSAGSMSNPGVDVTTLALESFAHLTQLESFSINMDLLHPEYHRKFLQWRFPHLRSVSLALTALVPVDALILSFLRNHPGVERLGSTLRYTLSRTDSTPIALPRLQTFRGPPGLLPLLSAGDGNLAEAKLLWPPNLDVNAIVLALRDLAREDAPFVLSNDYCDESFTEILDAVGREMPNTRTLQMRFQDLKMLEKKIPLTRRYLSQFSQLAWLSIGTMFSSENGEDAQRLAREFGECCPTLEGCCFKDLGAQFLMSTWPTPNPAVRAEVDELCQTLTHKLVPIAAYDIDGLIIPPGDYVHKLPSAVVEARFTVSHVKIGGTHYYSADIAQLDVLVEPSVLPARTSPVKRGADISLVSPTHKKARKD</sequence>
<evidence type="ECO:0000313" key="3">
    <source>
        <dbReference type="Proteomes" id="UP001221142"/>
    </source>
</evidence>
<organism evidence="2 3">
    <name type="scientific">Roridomyces roridus</name>
    <dbReference type="NCBI Taxonomy" id="1738132"/>
    <lineage>
        <taxon>Eukaryota</taxon>
        <taxon>Fungi</taxon>
        <taxon>Dikarya</taxon>
        <taxon>Basidiomycota</taxon>
        <taxon>Agaricomycotina</taxon>
        <taxon>Agaricomycetes</taxon>
        <taxon>Agaricomycetidae</taxon>
        <taxon>Agaricales</taxon>
        <taxon>Marasmiineae</taxon>
        <taxon>Mycenaceae</taxon>
        <taxon>Roridomyces</taxon>
    </lineage>
</organism>
<accession>A0AAD7B7J7</accession>
<reference evidence="2" key="1">
    <citation type="submission" date="2023-03" db="EMBL/GenBank/DDBJ databases">
        <title>Massive genome expansion in bonnet fungi (Mycena s.s.) driven by repeated elements and novel gene families across ecological guilds.</title>
        <authorList>
            <consortium name="Lawrence Berkeley National Laboratory"/>
            <person name="Harder C.B."/>
            <person name="Miyauchi S."/>
            <person name="Viragh M."/>
            <person name="Kuo A."/>
            <person name="Thoen E."/>
            <person name="Andreopoulos B."/>
            <person name="Lu D."/>
            <person name="Skrede I."/>
            <person name="Drula E."/>
            <person name="Henrissat B."/>
            <person name="Morin E."/>
            <person name="Kohler A."/>
            <person name="Barry K."/>
            <person name="LaButti K."/>
            <person name="Morin E."/>
            <person name="Salamov A."/>
            <person name="Lipzen A."/>
            <person name="Mereny Z."/>
            <person name="Hegedus B."/>
            <person name="Baldrian P."/>
            <person name="Stursova M."/>
            <person name="Weitz H."/>
            <person name="Taylor A."/>
            <person name="Grigoriev I.V."/>
            <person name="Nagy L.G."/>
            <person name="Martin F."/>
            <person name="Kauserud H."/>
        </authorList>
    </citation>
    <scope>NUCLEOTIDE SEQUENCE</scope>
    <source>
        <strain evidence="2">9284</strain>
    </source>
</reference>
<keyword evidence="3" id="KW-1185">Reference proteome</keyword>
<evidence type="ECO:0000313" key="2">
    <source>
        <dbReference type="EMBL" id="KAJ7612247.1"/>
    </source>
</evidence>
<dbReference type="InterPro" id="IPR001810">
    <property type="entry name" value="F-box_dom"/>
</dbReference>
<comment type="caution">
    <text evidence="2">The sequence shown here is derived from an EMBL/GenBank/DDBJ whole genome shotgun (WGS) entry which is preliminary data.</text>
</comment>
<dbReference type="Proteomes" id="UP001221142">
    <property type="component" value="Unassembled WGS sequence"/>
</dbReference>
<dbReference type="PROSITE" id="PS50181">
    <property type="entry name" value="FBOX"/>
    <property type="match status" value="1"/>
</dbReference>
<dbReference type="AlphaFoldDB" id="A0AAD7B7J7"/>